<evidence type="ECO:0000313" key="5">
    <source>
        <dbReference type="EMBL" id="CAK0857961.1"/>
    </source>
</evidence>
<evidence type="ECO:0000259" key="4">
    <source>
        <dbReference type="Pfam" id="PF06268"/>
    </source>
</evidence>
<proteinExistence type="predicted"/>
<keyword evidence="3" id="KW-0009">Actin-binding</keyword>
<evidence type="ECO:0000256" key="1">
    <source>
        <dbReference type="ARBA" id="ARBA00004496"/>
    </source>
</evidence>
<comment type="subcellular location">
    <subcellularLocation>
        <location evidence="1">Cytoplasm</location>
    </subcellularLocation>
</comment>
<evidence type="ECO:0000256" key="3">
    <source>
        <dbReference type="ARBA" id="ARBA00023203"/>
    </source>
</evidence>
<gene>
    <name evidence="5" type="ORF">PCOR1329_LOCUS47895</name>
</gene>
<name>A0ABN9UEL8_9DINO</name>
<comment type="caution">
    <text evidence="5">The sequence shown here is derived from an EMBL/GenBank/DDBJ whole genome shotgun (WGS) entry which is preliminary data.</text>
</comment>
<organism evidence="5 6">
    <name type="scientific">Prorocentrum cordatum</name>
    <dbReference type="NCBI Taxonomy" id="2364126"/>
    <lineage>
        <taxon>Eukaryota</taxon>
        <taxon>Sar</taxon>
        <taxon>Alveolata</taxon>
        <taxon>Dinophyceae</taxon>
        <taxon>Prorocentrales</taxon>
        <taxon>Prorocentraceae</taxon>
        <taxon>Prorocentrum</taxon>
    </lineage>
</organism>
<protein>
    <recommendedName>
        <fullName evidence="4">Fascin-like domain-containing protein</fullName>
    </recommendedName>
</protein>
<accession>A0ABN9UEL8</accession>
<dbReference type="SUPFAM" id="SSF50405">
    <property type="entry name" value="Actin-crosslinking proteins"/>
    <property type="match status" value="1"/>
</dbReference>
<dbReference type="InterPro" id="IPR008999">
    <property type="entry name" value="Actin-crosslinking"/>
</dbReference>
<evidence type="ECO:0000313" key="6">
    <source>
        <dbReference type="Proteomes" id="UP001189429"/>
    </source>
</evidence>
<dbReference type="Gene3D" id="2.80.10.50">
    <property type="match status" value="1"/>
</dbReference>
<keyword evidence="2" id="KW-0963">Cytoplasm</keyword>
<dbReference type="InterPro" id="IPR022768">
    <property type="entry name" value="Fascin-like_dom"/>
</dbReference>
<dbReference type="EMBL" id="CAUYUJ010015772">
    <property type="protein sequence ID" value="CAK0857961.1"/>
    <property type="molecule type" value="Genomic_DNA"/>
</dbReference>
<dbReference type="CDD" id="cd00257">
    <property type="entry name" value="beta-trefoil_FSCN-like"/>
    <property type="match status" value="1"/>
</dbReference>
<dbReference type="Pfam" id="PF06268">
    <property type="entry name" value="Fascin"/>
    <property type="match status" value="1"/>
</dbReference>
<feature type="domain" description="Fascin-like" evidence="4">
    <location>
        <begin position="55"/>
        <end position="131"/>
    </location>
</feature>
<reference evidence="5" key="1">
    <citation type="submission" date="2023-10" db="EMBL/GenBank/DDBJ databases">
        <authorList>
            <person name="Chen Y."/>
            <person name="Shah S."/>
            <person name="Dougan E. K."/>
            <person name="Thang M."/>
            <person name="Chan C."/>
        </authorList>
    </citation>
    <scope>NUCLEOTIDE SEQUENCE [LARGE SCALE GENOMIC DNA]</scope>
</reference>
<dbReference type="Proteomes" id="UP001189429">
    <property type="component" value="Unassembled WGS sequence"/>
</dbReference>
<keyword evidence="6" id="KW-1185">Reference proteome</keyword>
<evidence type="ECO:0000256" key="2">
    <source>
        <dbReference type="ARBA" id="ARBA00022490"/>
    </source>
</evidence>
<sequence>MTADGSFLSAARLGVAANAELRADGELAGSWATFILRVKQQEGRTLLPDSAWLGETVTLQSHLGTYVGVGPDGDVTVSAQEKDVGRCEEFTLVDGGEDGIALQTCKGTFLGAGPSGSVASDVEEPGERDHFLIDIVDVKVFFSALDLPVSKLGRLTNENLKWSNLSILDPNLVPHKPPQPVVLKTTHGGYLFPLEHAKRGSDKLMPSNATRVTQAVIFTRTCEDSGLLPIANQSACQAAARSIGLVKSKADVDVKIVEDAGVPEGCYVENLTRFRLGTNPLNNGTGVSHRKDGTTLNPICVGVCPKCAMPEPTAPALVIFFNERDLCKMRILASSITRHDPNQLIGAVHLVWLSTHPPNEFMGGIDSIRNAASATHKVRFHDMSWMFRSGMEGPKVQQIVKLKASSLVEEDYYPRARWRMWCSMLRTRSSATSGRTHS</sequence>